<keyword evidence="4" id="KW-0645">Protease</keyword>
<gene>
    <name evidence="4" type="ORF">NOL15_09500</name>
</gene>
<feature type="transmembrane region" description="Helical" evidence="2">
    <location>
        <begin position="40"/>
        <end position="62"/>
    </location>
</feature>
<dbReference type="InterPro" id="IPR003675">
    <property type="entry name" value="Rce1/LyrA-like_dom"/>
</dbReference>
<name>A0A9X4RPD4_STRSU</name>
<dbReference type="GO" id="GO:0080120">
    <property type="term" value="P:CAAX-box protein maturation"/>
    <property type="evidence" value="ECO:0007669"/>
    <property type="project" value="UniProtKB-ARBA"/>
</dbReference>
<dbReference type="EMBL" id="JANFML010000038">
    <property type="protein sequence ID" value="MDG4513056.1"/>
    <property type="molecule type" value="Genomic_DNA"/>
</dbReference>
<evidence type="ECO:0000256" key="2">
    <source>
        <dbReference type="SAM" id="Phobius"/>
    </source>
</evidence>
<keyword evidence="4" id="KW-0482">Metalloprotease</keyword>
<keyword evidence="2" id="KW-0812">Transmembrane</keyword>
<organism evidence="4 5">
    <name type="scientific">Streptococcus suis</name>
    <dbReference type="NCBI Taxonomy" id="1307"/>
    <lineage>
        <taxon>Bacteria</taxon>
        <taxon>Bacillati</taxon>
        <taxon>Bacillota</taxon>
        <taxon>Bacilli</taxon>
        <taxon>Lactobacillales</taxon>
        <taxon>Streptococcaceae</taxon>
        <taxon>Streptococcus</taxon>
    </lineage>
</organism>
<dbReference type="GO" id="GO:0004175">
    <property type="term" value="F:endopeptidase activity"/>
    <property type="evidence" value="ECO:0007669"/>
    <property type="project" value="UniProtKB-ARBA"/>
</dbReference>
<evidence type="ECO:0000313" key="5">
    <source>
        <dbReference type="Proteomes" id="UP001152879"/>
    </source>
</evidence>
<dbReference type="Pfam" id="PF02517">
    <property type="entry name" value="Rce1-like"/>
    <property type="match status" value="1"/>
</dbReference>
<keyword evidence="4" id="KW-0378">Hydrolase</keyword>
<feature type="transmembrane region" description="Helical" evidence="2">
    <location>
        <begin position="154"/>
        <end position="173"/>
    </location>
</feature>
<feature type="transmembrane region" description="Helical" evidence="2">
    <location>
        <begin position="74"/>
        <end position="95"/>
    </location>
</feature>
<proteinExistence type="inferred from homology"/>
<reference evidence="4" key="1">
    <citation type="submission" date="2022-07" db="EMBL/GenBank/DDBJ databases">
        <title>Whole Genome Sequencing of Streptococcus suis.</title>
        <authorList>
            <person name="Dai X."/>
            <person name="Huang J."/>
            <person name="Wang L."/>
        </authorList>
    </citation>
    <scope>NUCLEOTIDE SEQUENCE</scope>
    <source>
        <strain evidence="4">SFB2</strain>
    </source>
</reference>
<keyword evidence="2" id="KW-1133">Transmembrane helix</keyword>
<evidence type="ECO:0000313" key="4">
    <source>
        <dbReference type="EMBL" id="MDG4513056.1"/>
    </source>
</evidence>
<evidence type="ECO:0000256" key="1">
    <source>
        <dbReference type="ARBA" id="ARBA00009067"/>
    </source>
</evidence>
<comment type="similarity">
    <text evidence="1">Belongs to the UPF0177 family.</text>
</comment>
<sequence>MLASNIKQIFIAIGLVLIASIIYVFGTSMIFFSSGNHLELSYLLAIICFMPLGFIVIPHLIAQKNSLYSNEYDIHFSWKSYLLIAVLIFIANLFFIKSNEYFQQMIISACEEFLFRFVLYKILRKHYQYWPTIIITSLLFGFVLHLNYPFMDNLLIRTPAGIIFSLLASRFGLQYAIAGHWLYNLVISQIYF</sequence>
<dbReference type="AlphaFoldDB" id="A0A9X4RPD4"/>
<dbReference type="GO" id="GO:0008237">
    <property type="term" value="F:metallopeptidase activity"/>
    <property type="evidence" value="ECO:0007669"/>
    <property type="project" value="UniProtKB-KW"/>
</dbReference>
<dbReference type="Proteomes" id="UP001152879">
    <property type="component" value="Unassembled WGS sequence"/>
</dbReference>
<evidence type="ECO:0000259" key="3">
    <source>
        <dbReference type="Pfam" id="PF02517"/>
    </source>
</evidence>
<comment type="caution">
    <text evidence="4">The sequence shown here is derived from an EMBL/GenBank/DDBJ whole genome shotgun (WGS) entry which is preliminary data.</text>
</comment>
<keyword evidence="2" id="KW-0472">Membrane</keyword>
<feature type="domain" description="CAAX prenyl protease 2/Lysostaphin resistance protein A-like" evidence="3">
    <location>
        <begin position="106"/>
        <end position="186"/>
    </location>
</feature>
<feature type="transmembrane region" description="Helical" evidence="2">
    <location>
        <begin position="9"/>
        <end position="34"/>
    </location>
</feature>
<feature type="transmembrane region" description="Helical" evidence="2">
    <location>
        <begin position="127"/>
        <end position="148"/>
    </location>
</feature>
<protein>
    <submittedName>
        <fullName evidence="4">CPBP family intramembrane metalloprotease</fullName>
    </submittedName>
</protein>
<accession>A0A9X4RPD4</accession>